<name>A0A494Z9V2_9BACL</name>
<dbReference type="PANTHER" id="PTHR30015:SF6">
    <property type="entry name" value="SLL1429 PROTEIN"/>
    <property type="match status" value="1"/>
</dbReference>
<keyword evidence="2" id="KW-0378">Hydrolase</keyword>
<proteinExistence type="predicted"/>
<protein>
    <submittedName>
        <fullName evidence="2">Restriction endonuclease</fullName>
    </submittedName>
</protein>
<dbReference type="EMBL" id="RBZN01000004">
    <property type="protein sequence ID" value="RKQ19417.1"/>
    <property type="molecule type" value="Genomic_DNA"/>
</dbReference>
<dbReference type="GO" id="GO:0009307">
    <property type="term" value="P:DNA restriction-modification system"/>
    <property type="evidence" value="ECO:0007669"/>
    <property type="project" value="InterPro"/>
</dbReference>
<dbReference type="GO" id="GO:0015666">
    <property type="term" value="F:restriction endodeoxyribonuclease activity"/>
    <property type="evidence" value="ECO:0007669"/>
    <property type="project" value="TreeGrafter"/>
</dbReference>
<dbReference type="GO" id="GO:0003677">
    <property type="term" value="F:DNA binding"/>
    <property type="evidence" value="ECO:0007669"/>
    <property type="project" value="InterPro"/>
</dbReference>
<sequence>MFVYKILSKLFKPIFYFVKSFFTKNKLLELHEIDEMTGQEFEKYLKQLYERHGYKVKLTKKSKDYGADLILKKGKKTFVVQAKCLNKKAGIRAVQEVAGAIKHYRADVGIVVTNQYYTTPAKNLAKSNGIQLINRDELDKMNSISRRQYKFSTAISFILNKS</sequence>
<keyword evidence="3" id="KW-1185">Reference proteome</keyword>
<dbReference type="InterPro" id="IPR011856">
    <property type="entry name" value="tRNA_endonuc-like_dom_sf"/>
</dbReference>
<dbReference type="Pfam" id="PF04471">
    <property type="entry name" value="Mrr_cat"/>
    <property type="match status" value="1"/>
</dbReference>
<dbReference type="Proteomes" id="UP000272238">
    <property type="component" value="Unassembled WGS sequence"/>
</dbReference>
<evidence type="ECO:0000259" key="1">
    <source>
        <dbReference type="Pfam" id="PF04471"/>
    </source>
</evidence>
<evidence type="ECO:0000313" key="3">
    <source>
        <dbReference type="Proteomes" id="UP000272238"/>
    </source>
</evidence>
<evidence type="ECO:0000313" key="2">
    <source>
        <dbReference type="EMBL" id="RKQ19417.1"/>
    </source>
</evidence>
<reference evidence="2 3" key="1">
    <citation type="journal article" date="2016" name="Antonie Van Leeuwenhoek">
        <title>Lysinibacillus endophyticus sp. nov., an indole-3-acetic acid producing endophytic bacterium isolated from corn root (Zea mays cv. Xinken-5).</title>
        <authorList>
            <person name="Yu J."/>
            <person name="Guan X."/>
            <person name="Liu C."/>
            <person name="Xiang W."/>
            <person name="Yu Z."/>
            <person name="Liu X."/>
            <person name="Wang G."/>
        </authorList>
    </citation>
    <scope>NUCLEOTIDE SEQUENCE [LARGE SCALE GENOMIC DNA]</scope>
    <source>
        <strain evidence="2 3">DSM 100506</strain>
    </source>
</reference>
<dbReference type="SUPFAM" id="SSF52980">
    <property type="entry name" value="Restriction endonuclease-like"/>
    <property type="match status" value="1"/>
</dbReference>
<dbReference type="InterPro" id="IPR007560">
    <property type="entry name" value="Restrct_endonuc_IV_Mrr"/>
</dbReference>
<dbReference type="OrthoDB" id="9797274at2"/>
<dbReference type="AlphaFoldDB" id="A0A494Z9V2"/>
<keyword evidence="2" id="KW-0540">Nuclease</keyword>
<dbReference type="InterPro" id="IPR052906">
    <property type="entry name" value="Type_IV_Methyl-Rstrct_Enzyme"/>
</dbReference>
<comment type="caution">
    <text evidence="2">The sequence shown here is derived from an EMBL/GenBank/DDBJ whole genome shotgun (WGS) entry which is preliminary data.</text>
</comment>
<dbReference type="Gene3D" id="3.40.1350.10">
    <property type="match status" value="1"/>
</dbReference>
<organism evidence="2 3">
    <name type="scientific">Ureibacillus endophyticus</name>
    <dbReference type="NCBI Taxonomy" id="1978490"/>
    <lineage>
        <taxon>Bacteria</taxon>
        <taxon>Bacillati</taxon>
        <taxon>Bacillota</taxon>
        <taxon>Bacilli</taxon>
        <taxon>Bacillales</taxon>
        <taxon>Caryophanaceae</taxon>
        <taxon>Ureibacillus</taxon>
    </lineage>
</organism>
<gene>
    <name evidence="2" type="ORF">D8M03_03005</name>
</gene>
<accession>A0A494Z9V2</accession>
<dbReference type="InterPro" id="IPR011335">
    <property type="entry name" value="Restrct_endonuc-II-like"/>
</dbReference>
<dbReference type="PANTHER" id="PTHR30015">
    <property type="entry name" value="MRR RESTRICTION SYSTEM PROTEIN"/>
    <property type="match status" value="1"/>
</dbReference>
<keyword evidence="2" id="KW-0255">Endonuclease</keyword>
<feature type="domain" description="Restriction endonuclease type IV Mrr" evidence="1">
    <location>
        <begin position="33"/>
        <end position="141"/>
    </location>
</feature>